<comment type="caution">
    <text evidence="1">The sequence shown here is derived from an EMBL/GenBank/DDBJ whole genome shotgun (WGS) entry which is preliminary data.</text>
</comment>
<keyword evidence="2" id="KW-1185">Reference proteome</keyword>
<dbReference type="EMBL" id="JANUCQ010000002">
    <property type="protein sequence ID" value="MCS3922172.1"/>
    <property type="molecule type" value="Genomic_DNA"/>
</dbReference>
<protein>
    <submittedName>
        <fullName evidence="1">Uncharacterized protein</fullName>
    </submittedName>
</protein>
<evidence type="ECO:0000313" key="2">
    <source>
        <dbReference type="Proteomes" id="UP001140258"/>
    </source>
</evidence>
<organism evidence="1 2">
    <name type="scientific">Methanococcus voltae PS</name>
    <dbReference type="NCBI Taxonomy" id="523842"/>
    <lineage>
        <taxon>Archaea</taxon>
        <taxon>Methanobacteriati</taxon>
        <taxon>Methanobacteriota</taxon>
        <taxon>Methanomada group</taxon>
        <taxon>Methanococci</taxon>
        <taxon>Methanococcales</taxon>
        <taxon>Methanococcaceae</taxon>
        <taxon>Methanococcus</taxon>
    </lineage>
</organism>
<reference evidence="1" key="1">
    <citation type="submission" date="2022-08" db="EMBL/GenBank/DDBJ databases">
        <title>Genomic Encyclopedia of Type Strains, Phase V (KMG-V): Genome sequencing to study the core and pangenomes of soil and plant-associated prokaryotes.</title>
        <authorList>
            <person name="Whitman W."/>
        </authorList>
    </citation>
    <scope>NUCLEOTIDE SEQUENCE</scope>
    <source>
        <strain evidence="1">PS</strain>
    </source>
</reference>
<proteinExistence type="predicted"/>
<sequence length="106" mass="12301">MDNKSLNVYRVDDGIMGCKHIFSKIEIDGFSFLMIEDEESSEVISIQPLFNPQIEKQNEILEHIKNNLIEQNEILDIQNENLSNITSSLSISTNQLQEINNKYQRD</sequence>
<name>A0ABT2EW42_METVO</name>
<dbReference type="Proteomes" id="UP001140258">
    <property type="component" value="Unassembled WGS sequence"/>
</dbReference>
<accession>A0ABT2EW42</accession>
<gene>
    <name evidence="1" type="ORF">M2325_000857</name>
</gene>
<dbReference type="RefSeq" id="WP_259051468.1">
    <property type="nucleotide sequence ID" value="NZ_JANUCQ010000002.1"/>
</dbReference>
<evidence type="ECO:0000313" key="1">
    <source>
        <dbReference type="EMBL" id="MCS3922172.1"/>
    </source>
</evidence>